<gene>
    <name evidence="2" type="ORF">EYC80_007768</name>
</gene>
<keyword evidence="3" id="KW-1185">Reference proteome</keyword>
<feature type="compositionally biased region" description="Acidic residues" evidence="1">
    <location>
        <begin position="418"/>
        <end position="430"/>
    </location>
</feature>
<feature type="compositionally biased region" description="Polar residues" evidence="1">
    <location>
        <begin position="217"/>
        <end position="233"/>
    </location>
</feature>
<evidence type="ECO:0008006" key="4">
    <source>
        <dbReference type="Google" id="ProtNLM"/>
    </source>
</evidence>
<evidence type="ECO:0000313" key="2">
    <source>
        <dbReference type="EMBL" id="KAB8293458.1"/>
    </source>
</evidence>
<protein>
    <recommendedName>
        <fullName evidence="4">Transcriptional regulator</fullName>
    </recommendedName>
</protein>
<evidence type="ECO:0000256" key="1">
    <source>
        <dbReference type="SAM" id="MobiDB-lite"/>
    </source>
</evidence>
<dbReference type="InterPro" id="IPR037647">
    <property type="entry name" value="HIRIP3"/>
</dbReference>
<accession>A0A5N6JWZ4</accession>
<dbReference type="AlphaFoldDB" id="A0A5N6JWZ4"/>
<feature type="compositionally biased region" description="Acidic residues" evidence="1">
    <location>
        <begin position="71"/>
        <end position="82"/>
    </location>
</feature>
<dbReference type="OrthoDB" id="552755at2759"/>
<dbReference type="PANTHER" id="PTHR15410">
    <property type="entry name" value="HIRA-INTERACTING PROTEIN 3"/>
    <property type="match status" value="1"/>
</dbReference>
<organism evidence="2 3">
    <name type="scientific">Monilinia laxa</name>
    <name type="common">Brown rot fungus</name>
    <name type="synonym">Sclerotinia laxa</name>
    <dbReference type="NCBI Taxonomy" id="61186"/>
    <lineage>
        <taxon>Eukaryota</taxon>
        <taxon>Fungi</taxon>
        <taxon>Dikarya</taxon>
        <taxon>Ascomycota</taxon>
        <taxon>Pezizomycotina</taxon>
        <taxon>Leotiomycetes</taxon>
        <taxon>Helotiales</taxon>
        <taxon>Sclerotiniaceae</taxon>
        <taxon>Monilinia</taxon>
    </lineage>
</organism>
<proteinExistence type="predicted"/>
<dbReference type="EMBL" id="VIGI01000012">
    <property type="protein sequence ID" value="KAB8293458.1"/>
    <property type="molecule type" value="Genomic_DNA"/>
</dbReference>
<dbReference type="Proteomes" id="UP000326757">
    <property type="component" value="Unassembled WGS sequence"/>
</dbReference>
<feature type="region of interest" description="Disordered" evidence="1">
    <location>
        <begin position="377"/>
        <end position="454"/>
    </location>
</feature>
<feature type="compositionally biased region" description="Acidic residues" evidence="1">
    <location>
        <begin position="130"/>
        <end position="150"/>
    </location>
</feature>
<feature type="compositionally biased region" description="Low complexity" evidence="1">
    <location>
        <begin position="277"/>
        <end position="286"/>
    </location>
</feature>
<feature type="region of interest" description="Disordered" evidence="1">
    <location>
        <begin position="65"/>
        <end position="300"/>
    </location>
</feature>
<dbReference type="GO" id="GO:0005634">
    <property type="term" value="C:nucleus"/>
    <property type="evidence" value="ECO:0007669"/>
    <property type="project" value="TreeGrafter"/>
</dbReference>
<feature type="compositionally biased region" description="Basic and acidic residues" evidence="1">
    <location>
        <begin position="396"/>
        <end position="412"/>
    </location>
</feature>
<comment type="caution">
    <text evidence="2">The sequence shown here is derived from an EMBL/GenBank/DDBJ whole genome shotgun (WGS) entry which is preliminary data.</text>
</comment>
<feature type="compositionally biased region" description="Low complexity" evidence="1">
    <location>
        <begin position="192"/>
        <end position="205"/>
    </location>
</feature>
<name>A0A5N6JWZ4_MONLA</name>
<reference evidence="2 3" key="1">
    <citation type="submission" date="2019-06" db="EMBL/GenBank/DDBJ databases">
        <title>Genome Sequence of the Brown Rot Fungal Pathogen Monilinia laxa.</title>
        <authorList>
            <person name="De Miccolis Angelini R.M."/>
            <person name="Landi L."/>
            <person name="Abate D."/>
            <person name="Pollastro S."/>
            <person name="Romanazzi G."/>
            <person name="Faretra F."/>
        </authorList>
    </citation>
    <scope>NUCLEOTIDE SEQUENCE [LARGE SCALE GENOMIC DNA]</scope>
    <source>
        <strain evidence="2 3">Mlax316</strain>
    </source>
</reference>
<sequence length="454" mass="49976">MPLSDKALTSALCKTVRDVFHSNEKDQLSVRFIRTKVEEEHELGEGFLNQGKWKDKSKGIIKGEVDKLLQGDEEEEEKDDEELVKAKSIKKTSAKKATPAAKGKKRSSTNKQAPIPKRQKKEETPASESELSDLAESEVPEIESEGSEDATEAKPKKEVKKTTKANPNNEVSNNKDKVAAKINKKSPLQKAVVSSDSELSDIESIAQPEALAESKSFKSTSPKIRDSPLSTPLKTEEEISPKLANDEDAGNDSDSSAMSVVLDGPLSTKPRSKKSKSTSSKSTKVPKTTKPKIPKAKTTAELTPNEQLIKTLQSQLVKCGIRKIWAFELKKCETENEKIKHLKNMLTEVGMTGRFSEGRAKEIKEMRELQADLEAVKEGEKAWGLGRGSRRSGGSSKEDKKKVESSEDDTKSKSGSPNDEDDESEDDEDVAISARARRKNDLAFLGDEETSDDD</sequence>
<evidence type="ECO:0000313" key="3">
    <source>
        <dbReference type="Proteomes" id="UP000326757"/>
    </source>
</evidence>
<dbReference type="PANTHER" id="PTHR15410:SF2">
    <property type="entry name" value="HIRA-INTERACTING PROTEIN 3"/>
    <property type="match status" value="1"/>
</dbReference>